<name>A0A0N5BC89_STREA</name>
<sequence>MKYLTTSITLAIVIFVTINGQKQNSQKRSSPRAWKHWDGKNPFPAREIAQNATTLFYQRSGTYYQLVNIYSKQTRKVHGTRRYRVQFNAVKCRLKKQPKSGKKDPIRVVGCVRKNTPFEAILRYNTPIGKLTLFVTNLLTGKSYEKIYNWPAKKIL</sequence>
<dbReference type="AlphaFoldDB" id="A0A0N5BC89"/>
<reference evidence="3" key="1">
    <citation type="submission" date="2017-02" db="UniProtKB">
        <authorList>
            <consortium name="WormBaseParasite"/>
        </authorList>
    </citation>
    <scope>IDENTIFICATION</scope>
</reference>
<protein>
    <submittedName>
        <fullName evidence="3">Cystatin domain-containing protein</fullName>
    </submittedName>
</protein>
<feature type="signal peptide" evidence="1">
    <location>
        <begin position="1"/>
        <end position="20"/>
    </location>
</feature>
<evidence type="ECO:0000256" key="1">
    <source>
        <dbReference type="SAM" id="SignalP"/>
    </source>
</evidence>
<dbReference type="Proteomes" id="UP000046392">
    <property type="component" value="Unplaced"/>
</dbReference>
<keyword evidence="2" id="KW-1185">Reference proteome</keyword>
<keyword evidence="1" id="KW-0732">Signal</keyword>
<accession>A0A0N5BC89</accession>
<feature type="chain" id="PRO_5005894281" evidence="1">
    <location>
        <begin position="21"/>
        <end position="156"/>
    </location>
</feature>
<evidence type="ECO:0000313" key="2">
    <source>
        <dbReference type="Proteomes" id="UP000046392"/>
    </source>
</evidence>
<dbReference type="WBParaSite" id="SPAL_0000363700.1">
    <property type="protein sequence ID" value="SPAL_0000363700.1"/>
    <property type="gene ID" value="SPAL_0000363700"/>
</dbReference>
<proteinExistence type="predicted"/>
<evidence type="ECO:0000313" key="3">
    <source>
        <dbReference type="WBParaSite" id="SPAL_0000363700.1"/>
    </source>
</evidence>
<organism evidence="2 3">
    <name type="scientific">Strongyloides papillosus</name>
    <name type="common">Intestinal threadworm</name>
    <dbReference type="NCBI Taxonomy" id="174720"/>
    <lineage>
        <taxon>Eukaryota</taxon>
        <taxon>Metazoa</taxon>
        <taxon>Ecdysozoa</taxon>
        <taxon>Nematoda</taxon>
        <taxon>Chromadorea</taxon>
        <taxon>Rhabditida</taxon>
        <taxon>Tylenchina</taxon>
        <taxon>Panagrolaimomorpha</taxon>
        <taxon>Strongyloidoidea</taxon>
        <taxon>Strongyloididae</taxon>
        <taxon>Strongyloides</taxon>
    </lineage>
</organism>